<dbReference type="Gene3D" id="3.30.420.40">
    <property type="match status" value="2"/>
</dbReference>
<dbReference type="InterPro" id="IPR036388">
    <property type="entry name" value="WH-like_DNA-bd_sf"/>
</dbReference>
<keyword evidence="3" id="KW-1185">Reference proteome</keyword>
<evidence type="ECO:0000313" key="3">
    <source>
        <dbReference type="Proteomes" id="UP001209083"/>
    </source>
</evidence>
<comment type="similarity">
    <text evidence="1">Belongs to the ROK (NagC/XylR) family.</text>
</comment>
<dbReference type="InterPro" id="IPR036390">
    <property type="entry name" value="WH_DNA-bd_sf"/>
</dbReference>
<reference evidence="2 3" key="1">
    <citation type="submission" date="2023-05" db="EMBL/GenBank/DDBJ databases">
        <title>Lithophilousrod everest ZFBP1038 complete genpme.</title>
        <authorList>
            <person name="Tian M."/>
        </authorList>
    </citation>
    <scope>NUCLEOTIDE SEQUENCE [LARGE SCALE GENOMIC DNA]</scope>
    <source>
        <strain evidence="2 3">ZFBP1038</strain>
    </source>
</reference>
<dbReference type="Gene3D" id="1.10.10.10">
    <property type="entry name" value="Winged helix-like DNA-binding domain superfamily/Winged helix DNA-binding domain"/>
    <property type="match status" value="1"/>
</dbReference>
<evidence type="ECO:0000256" key="1">
    <source>
        <dbReference type="ARBA" id="ARBA00006479"/>
    </source>
</evidence>
<evidence type="ECO:0000313" key="2">
    <source>
        <dbReference type="EMBL" id="WGW11452.1"/>
    </source>
</evidence>
<protein>
    <submittedName>
        <fullName evidence="2">ROK family protein</fullName>
    </submittedName>
</protein>
<dbReference type="InterPro" id="IPR043129">
    <property type="entry name" value="ATPase_NBD"/>
</dbReference>
<dbReference type="InterPro" id="IPR000600">
    <property type="entry name" value="ROK"/>
</dbReference>
<proteinExistence type="inferred from homology"/>
<accession>A0ABY8QR32</accession>
<dbReference type="Pfam" id="PF00480">
    <property type="entry name" value="ROK"/>
    <property type="match status" value="1"/>
</dbReference>
<gene>
    <name evidence="2" type="ORF">LWF01_15365</name>
</gene>
<name>A0ABY8QR32_9MICO</name>
<dbReference type="SUPFAM" id="SSF46785">
    <property type="entry name" value="Winged helix' DNA-binding domain"/>
    <property type="match status" value="1"/>
</dbReference>
<sequence>MTEKRTTLDRRAGTASKSVSARVLALVASGRANSRAELCSVLGMAPSSISMAVAGLVRSGALTEAGEGDSTGGRRPRILSLGGQSNYVACADLGGHHLRVGIMSADGKLEASKTLPFDIGSGPEACLATLGIAFDQLITDRPGRTLMGLGISLPGPVNVEGGFVDSPSRMPGWHRFPFRDALAERFETTTVVENDANAMAVGEYSAQPNKHRQMIVVKAGTAIGSGLIIDGQIYQGANGAAGDITHARTPAAGSYPCSCGNRGCLETIASGAAVARMLGERGTTINDSSDIVALVEDAHPEATALVRDSGRHLGSVMSAIVNFFNPSAVLLGGTFSTLEPFVASFRSQLYEGCHPLVTKHLVIGTSLLGADSGLAGAGRLALHAAFDTYSH</sequence>
<dbReference type="PANTHER" id="PTHR18964">
    <property type="entry name" value="ROK (REPRESSOR, ORF, KINASE) FAMILY"/>
    <property type="match status" value="1"/>
</dbReference>
<dbReference type="PANTHER" id="PTHR18964:SF173">
    <property type="entry name" value="GLUCOKINASE"/>
    <property type="match status" value="1"/>
</dbReference>
<dbReference type="Proteomes" id="UP001209083">
    <property type="component" value="Chromosome"/>
</dbReference>
<dbReference type="RefSeq" id="WP_349638242.1">
    <property type="nucleotide sequence ID" value="NZ_CP090958.1"/>
</dbReference>
<dbReference type="SUPFAM" id="SSF53067">
    <property type="entry name" value="Actin-like ATPase domain"/>
    <property type="match status" value="1"/>
</dbReference>
<dbReference type="EMBL" id="CP090958">
    <property type="protein sequence ID" value="WGW11452.1"/>
    <property type="molecule type" value="Genomic_DNA"/>
</dbReference>
<organism evidence="2 3">
    <name type="scientific">Saxibacter everestensis</name>
    <dbReference type="NCBI Taxonomy" id="2909229"/>
    <lineage>
        <taxon>Bacteria</taxon>
        <taxon>Bacillati</taxon>
        <taxon>Actinomycetota</taxon>
        <taxon>Actinomycetes</taxon>
        <taxon>Micrococcales</taxon>
        <taxon>Brevibacteriaceae</taxon>
        <taxon>Saxibacter</taxon>
    </lineage>
</organism>